<organism evidence="5 6">
    <name type="scientific">Jingyaoa shaoxingensis</name>
    <dbReference type="NCBI Taxonomy" id="2763671"/>
    <lineage>
        <taxon>Bacteria</taxon>
        <taxon>Bacillati</taxon>
        <taxon>Bacillota</taxon>
        <taxon>Clostridia</taxon>
        <taxon>Lachnospirales</taxon>
        <taxon>Lachnospiraceae</taxon>
        <taxon>Jingyaoa</taxon>
    </lineage>
</organism>
<dbReference type="CDD" id="cd18095">
    <property type="entry name" value="SpoU-like_rRNA-MTase"/>
    <property type="match status" value="1"/>
</dbReference>
<comment type="similarity">
    <text evidence="1">Belongs to the class IV-like SAM-binding methyltransferase superfamily. RNA methyltransferase TrmH family.</text>
</comment>
<evidence type="ECO:0000256" key="3">
    <source>
        <dbReference type="ARBA" id="ARBA00022679"/>
    </source>
</evidence>
<dbReference type="SMART" id="SM00967">
    <property type="entry name" value="SpoU_sub_bind"/>
    <property type="match status" value="1"/>
</dbReference>
<feature type="domain" description="RNA 2-O ribose methyltransferase substrate binding" evidence="4">
    <location>
        <begin position="30"/>
        <end position="99"/>
    </location>
</feature>
<evidence type="ECO:0000313" key="6">
    <source>
        <dbReference type="Proteomes" id="UP000657421"/>
    </source>
</evidence>
<dbReference type="Gene3D" id="3.30.1330.30">
    <property type="match status" value="1"/>
</dbReference>
<comment type="caution">
    <text evidence="5">The sequence shown here is derived from an EMBL/GenBank/DDBJ whole genome shotgun (WGS) entry which is preliminary data.</text>
</comment>
<sequence>MIESTANKQVRNLIQLIKKAKVRRETQTFVVEGIRMFREVPKEQLVQTYVSESFLEKQENHEALKGIHYEVMTDKVFAAVSDTQTPQGILCVVRQKEYTLEEILKKEFPFLMILENLQDPGNLGTIFRTAEGAGVDGIIMSSDTVDIYNPKTVRSTMGSLYRMPFFYEKDLKGVVERIKEKNVSVYAAHLKGKHAYYLEDYRSGCAFLIGNEGNGLTDELAALADTYIRIPMEGQVESLNAAIAAAVLMYEVKRQRD</sequence>
<dbReference type="InterPro" id="IPR029026">
    <property type="entry name" value="tRNA_m1G_MTases_N"/>
</dbReference>
<reference evidence="5 6" key="1">
    <citation type="submission" date="2020-08" db="EMBL/GenBank/DDBJ databases">
        <title>Genome public.</title>
        <authorList>
            <person name="Liu C."/>
            <person name="Sun Q."/>
        </authorList>
    </citation>
    <scope>NUCLEOTIDE SEQUENCE [LARGE SCALE GENOMIC DNA]</scope>
    <source>
        <strain evidence="5 6">NSJ-46</strain>
    </source>
</reference>
<dbReference type="InterPro" id="IPR053888">
    <property type="entry name" value="MRM3-like_sub_bind"/>
</dbReference>
<dbReference type="Gene3D" id="3.40.1280.10">
    <property type="match status" value="1"/>
</dbReference>
<keyword evidence="6" id="KW-1185">Reference proteome</keyword>
<evidence type="ECO:0000259" key="4">
    <source>
        <dbReference type="SMART" id="SM00967"/>
    </source>
</evidence>
<evidence type="ECO:0000256" key="1">
    <source>
        <dbReference type="ARBA" id="ARBA00007228"/>
    </source>
</evidence>
<dbReference type="SUPFAM" id="SSF75217">
    <property type="entry name" value="alpha/beta knot"/>
    <property type="match status" value="1"/>
</dbReference>
<dbReference type="GO" id="GO:0008168">
    <property type="term" value="F:methyltransferase activity"/>
    <property type="evidence" value="ECO:0007669"/>
    <property type="project" value="UniProtKB-KW"/>
</dbReference>
<dbReference type="InterPro" id="IPR013123">
    <property type="entry name" value="SpoU_subst-bd"/>
</dbReference>
<dbReference type="InterPro" id="IPR029064">
    <property type="entry name" value="Ribosomal_eL30-like_sf"/>
</dbReference>
<dbReference type="InterPro" id="IPR001537">
    <property type="entry name" value="SpoU_MeTrfase"/>
</dbReference>
<accession>A0ABR7NEI9</accession>
<protein>
    <submittedName>
        <fullName evidence="5">RNA methyltransferase</fullName>
    </submittedName>
</protein>
<dbReference type="InterPro" id="IPR029028">
    <property type="entry name" value="Alpha/beta_knot_MTases"/>
</dbReference>
<keyword evidence="2 5" id="KW-0489">Methyltransferase</keyword>
<dbReference type="Proteomes" id="UP000657421">
    <property type="component" value="Unassembled WGS sequence"/>
</dbReference>
<dbReference type="SUPFAM" id="SSF55315">
    <property type="entry name" value="L30e-like"/>
    <property type="match status" value="1"/>
</dbReference>
<dbReference type="Pfam" id="PF22435">
    <property type="entry name" value="MRM3-like_sub_bind"/>
    <property type="match status" value="1"/>
</dbReference>
<dbReference type="RefSeq" id="WP_249309718.1">
    <property type="nucleotide sequence ID" value="NZ_JACRSZ010000017.1"/>
</dbReference>
<dbReference type="EMBL" id="JACRSZ010000017">
    <property type="protein sequence ID" value="MBC8574227.1"/>
    <property type="molecule type" value="Genomic_DNA"/>
</dbReference>
<keyword evidence="3" id="KW-0808">Transferase</keyword>
<gene>
    <name evidence="5" type="ORF">H8716_14260</name>
</gene>
<dbReference type="PANTHER" id="PTHR43191:SF2">
    <property type="entry name" value="RRNA METHYLTRANSFERASE 3, MITOCHONDRIAL"/>
    <property type="match status" value="1"/>
</dbReference>
<evidence type="ECO:0000313" key="5">
    <source>
        <dbReference type="EMBL" id="MBC8574227.1"/>
    </source>
</evidence>
<name>A0ABR7NEI9_9FIRM</name>
<dbReference type="Pfam" id="PF00588">
    <property type="entry name" value="SpoU_methylase"/>
    <property type="match status" value="1"/>
</dbReference>
<dbReference type="PANTHER" id="PTHR43191">
    <property type="entry name" value="RRNA METHYLTRANSFERASE 3"/>
    <property type="match status" value="1"/>
</dbReference>
<proteinExistence type="inferred from homology"/>
<evidence type="ECO:0000256" key="2">
    <source>
        <dbReference type="ARBA" id="ARBA00022603"/>
    </source>
</evidence>
<dbReference type="GO" id="GO:0032259">
    <property type="term" value="P:methylation"/>
    <property type="evidence" value="ECO:0007669"/>
    <property type="project" value="UniProtKB-KW"/>
</dbReference>
<dbReference type="InterPro" id="IPR051259">
    <property type="entry name" value="rRNA_Methyltransferase"/>
</dbReference>